<sequence>MAQLIKLQDYISRYEVDIFRYPTQFVRLKKQQWEKVYGMWKKDGIAENSNYEDDSHNDILEKPLHRKLKLLFNKERETERVLFDQSREEDNDTMLFFTNFQTFPEKEVELKKQFLDQLFHFQLKWASSTLIEKSFVDSSYNRDQNLRYFLQRFPDNYLLIYNPVLQLKNAPVELEILLLTPKEVICITFLESFDGTAYIGGKERFWTEIYKDKEKKIVNPIISLKRMENIVSNIFSHHKIDLPIKKLILSRNGFIDYPTLPQDVMSIDQRNYDEWFEKMRSFRSPIKNNQIRAAQAILTYCQTTSFKRLEWDEHKDLPKGE</sequence>
<dbReference type="PIRSF" id="PIRSF012560">
    <property type="entry name" value="Pullulanase"/>
    <property type="match status" value="1"/>
</dbReference>
<proteinExistence type="predicted"/>
<accession>A0ABU8HI42</accession>
<dbReference type="Proteomes" id="UP001312865">
    <property type="component" value="Unassembled WGS sequence"/>
</dbReference>
<comment type="caution">
    <text evidence="2">The sequence shown here is derived from an EMBL/GenBank/DDBJ whole genome shotgun (WGS) entry which is preliminary data.</text>
</comment>
<reference evidence="2 3" key="1">
    <citation type="journal article" date="2018" name="J. Microbiol.">
        <title>Bacillus spongiae sp. nov., isolated from sponge of Jeju Island.</title>
        <authorList>
            <person name="Lee G.E."/>
            <person name="Im W.T."/>
            <person name="Park J.S."/>
        </authorList>
    </citation>
    <scope>NUCLEOTIDE SEQUENCE [LARGE SCALE GENOMIC DNA]</scope>
    <source>
        <strain evidence="2 3">135PIL107-10</strain>
    </source>
</reference>
<dbReference type="EMBL" id="JBBAXC010000016">
    <property type="protein sequence ID" value="MEI5908816.1"/>
    <property type="molecule type" value="Genomic_DNA"/>
</dbReference>
<dbReference type="Pfam" id="PF08378">
    <property type="entry name" value="NERD"/>
    <property type="match status" value="1"/>
</dbReference>
<gene>
    <name evidence="2" type="ORF">WAK64_17345</name>
</gene>
<evidence type="ECO:0000313" key="2">
    <source>
        <dbReference type="EMBL" id="MEI5908816.1"/>
    </source>
</evidence>
<dbReference type="InterPro" id="IPR012397">
    <property type="entry name" value="Pullulanase"/>
</dbReference>
<evidence type="ECO:0000259" key="1">
    <source>
        <dbReference type="Pfam" id="PF08378"/>
    </source>
</evidence>
<dbReference type="RefSeq" id="WP_336588262.1">
    <property type="nucleotide sequence ID" value="NZ_JBBAXC010000016.1"/>
</dbReference>
<organism evidence="2 3">
    <name type="scientific">Bacillus spongiae</name>
    <dbReference type="NCBI Taxonomy" id="2683610"/>
    <lineage>
        <taxon>Bacteria</taxon>
        <taxon>Bacillati</taxon>
        <taxon>Bacillota</taxon>
        <taxon>Bacilli</taxon>
        <taxon>Bacillales</taxon>
        <taxon>Bacillaceae</taxon>
        <taxon>Bacillus</taxon>
    </lineage>
</organism>
<evidence type="ECO:0000313" key="3">
    <source>
        <dbReference type="Proteomes" id="UP001312865"/>
    </source>
</evidence>
<keyword evidence="3" id="KW-1185">Reference proteome</keyword>
<name>A0ABU8HI42_9BACI</name>
<feature type="domain" description="NERD" evidence="1">
    <location>
        <begin position="143"/>
        <end position="248"/>
    </location>
</feature>
<dbReference type="InterPro" id="IPR011528">
    <property type="entry name" value="NERD"/>
</dbReference>
<protein>
    <submittedName>
        <fullName evidence="2">Nuclease-related domain-containing protein</fullName>
    </submittedName>
</protein>